<organism evidence="1">
    <name type="scientific">Diaphorobacter sp. PCA039</name>
    <dbReference type="NCBI Taxonomy" id="266831"/>
    <lineage>
        <taxon>Bacteria</taxon>
        <taxon>Pseudomonadati</taxon>
        <taxon>Pseudomonadota</taxon>
        <taxon>Betaproteobacteria</taxon>
        <taxon>Burkholderiales</taxon>
        <taxon>Comamonadaceae</taxon>
        <taxon>Diaphorobacter</taxon>
    </lineage>
</organism>
<reference evidence="1" key="1">
    <citation type="journal article" date="2010" name="World J. Microbiol. Biotechnol.">
        <title>A novel degradation pathway of chloroaniline in Diaphorobacter sp. PCA039 entails initial hydroxylation.</title>
        <authorList>
            <person name="Zhang T."/>
            <person name="Ren H.F."/>
            <person name="Liu Y."/>
            <person name="Zhu B.L."/>
            <person name="Liu Z.P."/>
            <person name="Liu S.J."/>
        </authorList>
    </citation>
    <scope>NUCLEOTIDE SEQUENCE</scope>
    <source>
        <strain evidence="1">PCA039</strain>
    </source>
</reference>
<dbReference type="AlphaFoldDB" id="C0KGM1"/>
<accession>C0KGM1</accession>
<gene>
    <name evidence="1" type="primary">pcaD2</name>
</gene>
<proteinExistence type="predicted"/>
<protein>
    <submittedName>
        <fullName evidence="1">Plant-type ferredoxin</fullName>
    </submittedName>
</protein>
<name>C0KGM1_9BURK</name>
<evidence type="ECO:0000313" key="1">
    <source>
        <dbReference type="EMBL" id="ACN62964.1"/>
    </source>
</evidence>
<dbReference type="EMBL" id="FJ601374">
    <property type="protein sequence ID" value="ACN62964.1"/>
    <property type="molecule type" value="Genomic_DNA"/>
</dbReference>
<sequence length="117" mass="12589">MRHDSTQPAASSSVLTCGAAHHAAHVLALQDLHLAHTAAALSATHGNAFFAQRFHALQHGAHAGAGVLFTGVFNGNDKFLHGGVPLSRRWCEKHATASHAATIERHFNTVQYRFCLF</sequence>